<dbReference type="InterPro" id="IPR023772">
    <property type="entry name" value="DNA-bd_HTH_TetR-type_CS"/>
</dbReference>
<evidence type="ECO:0000256" key="3">
    <source>
        <dbReference type="ARBA" id="ARBA00023163"/>
    </source>
</evidence>
<dbReference type="PRINTS" id="PR00455">
    <property type="entry name" value="HTHTETR"/>
</dbReference>
<keyword evidence="3" id="KW-0804">Transcription</keyword>
<dbReference type="Pfam" id="PF00440">
    <property type="entry name" value="TetR_N"/>
    <property type="match status" value="1"/>
</dbReference>
<dbReference type="InterPro" id="IPR009057">
    <property type="entry name" value="Homeodomain-like_sf"/>
</dbReference>
<evidence type="ECO:0000313" key="7">
    <source>
        <dbReference type="Proteomes" id="UP000268469"/>
    </source>
</evidence>
<dbReference type="InterPro" id="IPR001647">
    <property type="entry name" value="HTH_TetR"/>
</dbReference>
<dbReference type="Gene3D" id="1.10.10.60">
    <property type="entry name" value="Homeodomain-like"/>
    <property type="match status" value="1"/>
</dbReference>
<dbReference type="Gene3D" id="1.10.357.10">
    <property type="entry name" value="Tetracycline Repressor, domain 2"/>
    <property type="match status" value="1"/>
</dbReference>
<dbReference type="SUPFAM" id="SSF48498">
    <property type="entry name" value="Tetracyclin repressor-like, C-terminal domain"/>
    <property type="match status" value="1"/>
</dbReference>
<keyword evidence="1" id="KW-0805">Transcription regulation</keyword>
<name>A0A660SG86_UNCW3</name>
<reference evidence="6 7" key="1">
    <citation type="submission" date="2018-06" db="EMBL/GenBank/DDBJ databases">
        <title>Extensive metabolic versatility and redundancy in microbially diverse, dynamic hydrothermal sediments.</title>
        <authorList>
            <person name="Dombrowski N."/>
            <person name="Teske A."/>
            <person name="Baker B.J."/>
        </authorList>
    </citation>
    <scope>NUCLEOTIDE SEQUENCE [LARGE SCALE GENOMIC DNA]</scope>
    <source>
        <strain evidence="6">B36_G15</strain>
    </source>
</reference>
<dbReference type="PROSITE" id="PS50977">
    <property type="entry name" value="HTH_TETR_2"/>
    <property type="match status" value="1"/>
</dbReference>
<dbReference type="AlphaFoldDB" id="A0A660SG86"/>
<dbReference type="PANTHER" id="PTHR43479:SF11">
    <property type="entry name" value="ACREF_ENVCD OPERON REPRESSOR-RELATED"/>
    <property type="match status" value="1"/>
</dbReference>
<organism evidence="6 7">
    <name type="scientific">candidate division WOR-3 bacterium</name>
    <dbReference type="NCBI Taxonomy" id="2052148"/>
    <lineage>
        <taxon>Bacteria</taxon>
        <taxon>Bacteria division WOR-3</taxon>
    </lineage>
</organism>
<dbReference type="EMBL" id="QNBE01000102">
    <property type="protein sequence ID" value="RKX69166.1"/>
    <property type="molecule type" value="Genomic_DNA"/>
</dbReference>
<evidence type="ECO:0000313" key="6">
    <source>
        <dbReference type="EMBL" id="RKX69166.1"/>
    </source>
</evidence>
<feature type="DNA-binding region" description="H-T-H motif" evidence="4">
    <location>
        <begin position="24"/>
        <end position="43"/>
    </location>
</feature>
<comment type="caution">
    <text evidence="6">The sequence shown here is derived from an EMBL/GenBank/DDBJ whole genome shotgun (WGS) entry which is preliminary data.</text>
</comment>
<dbReference type="Proteomes" id="UP000268469">
    <property type="component" value="Unassembled WGS sequence"/>
</dbReference>
<protein>
    <recommendedName>
        <fullName evidence="5">HTH tetR-type domain-containing protein</fullName>
    </recommendedName>
</protein>
<evidence type="ECO:0000256" key="4">
    <source>
        <dbReference type="PROSITE-ProRule" id="PRU00335"/>
    </source>
</evidence>
<dbReference type="GO" id="GO:0003677">
    <property type="term" value="F:DNA binding"/>
    <property type="evidence" value="ECO:0007669"/>
    <property type="project" value="UniProtKB-UniRule"/>
</dbReference>
<dbReference type="InterPro" id="IPR050624">
    <property type="entry name" value="HTH-type_Tx_Regulator"/>
</dbReference>
<evidence type="ECO:0000259" key="5">
    <source>
        <dbReference type="PROSITE" id="PS50977"/>
    </source>
</evidence>
<dbReference type="PROSITE" id="PS01081">
    <property type="entry name" value="HTH_TETR_1"/>
    <property type="match status" value="1"/>
</dbReference>
<dbReference type="InterPro" id="IPR036271">
    <property type="entry name" value="Tet_transcr_reg_TetR-rel_C_sf"/>
</dbReference>
<evidence type="ECO:0000256" key="1">
    <source>
        <dbReference type="ARBA" id="ARBA00023015"/>
    </source>
</evidence>
<feature type="domain" description="HTH tetR-type" evidence="5">
    <location>
        <begin position="1"/>
        <end position="61"/>
    </location>
</feature>
<accession>A0A660SG86</accession>
<keyword evidence="2 4" id="KW-0238">DNA-binding</keyword>
<gene>
    <name evidence="6" type="ORF">DRP53_09040</name>
</gene>
<sequence length="184" mass="21394">MTKQEIILNAAEKVFMEMGYSRATMERIARKAGVAKGTVYLYFKNKEDLFISLMSRQMKHIVSIARRIKNPNPMKRMVEFGKTIAILDPPIHRILSYGQIPISKTFVRRIKKEMNESFGRVVEILSGWISEGIKKKVFVRVNPLHTAILFLALTRFIPAARFFSDIEIDIDEILKVFFDGIRRR</sequence>
<evidence type="ECO:0000256" key="2">
    <source>
        <dbReference type="ARBA" id="ARBA00023125"/>
    </source>
</evidence>
<dbReference type="SUPFAM" id="SSF46689">
    <property type="entry name" value="Homeodomain-like"/>
    <property type="match status" value="1"/>
</dbReference>
<dbReference type="PANTHER" id="PTHR43479">
    <property type="entry name" value="ACREF/ENVCD OPERON REPRESSOR-RELATED"/>
    <property type="match status" value="1"/>
</dbReference>
<proteinExistence type="predicted"/>
<dbReference type="FunFam" id="1.10.10.60:FF:000141">
    <property type="entry name" value="TetR family transcriptional regulator"/>
    <property type="match status" value="1"/>
</dbReference>